<protein>
    <submittedName>
        <fullName evidence="1">Uncharacterized protein</fullName>
    </submittedName>
</protein>
<reference evidence="1" key="1">
    <citation type="journal article" date="2002" name="Nature">
        <title>The genome sequence and structure of rice chromosome 1.</title>
        <authorList>
            <person name="Sasaki T."/>
            <person name="Matsumoto T."/>
            <person name="Yamamoto K."/>
            <person name="Sakata K."/>
            <person name="Baba T."/>
            <person name="Katayose Y."/>
            <person name="Wu J."/>
            <person name="Niimura Y."/>
            <person name="Cheng Z."/>
            <person name="Nagamura Y."/>
            <person name="Antonio B.A."/>
            <person name="Kanamori H."/>
            <person name="Hosokawa S."/>
            <person name="Masukawa M."/>
            <person name="Arikawa K."/>
            <person name="Chiden Y."/>
            <person name="Hayashi M."/>
            <person name="Okamoto M."/>
            <person name="Ando T."/>
            <person name="Aoki H."/>
            <person name="Arita K."/>
            <person name="Hamada M."/>
            <person name="Harada C."/>
            <person name="Hijishita S."/>
            <person name="Honda M."/>
            <person name="Ichikawa Y."/>
            <person name="Idonuma A."/>
            <person name="Iijima M."/>
            <person name="Ikeda M."/>
            <person name="Ikeno M."/>
            <person name="Itoh S."/>
            <person name="Itoh T."/>
            <person name="Itoh Y."/>
            <person name="Itoh Y."/>
            <person name="Iwabuchi A."/>
            <person name="Kamiya K."/>
            <person name="Karasawa W."/>
            <person name="Katagiri S."/>
            <person name="Kikuta A."/>
            <person name="Kobayashi N."/>
            <person name="Kono I."/>
            <person name="Machita K."/>
            <person name="Maehara T."/>
            <person name="Mizuno H."/>
            <person name="Mizubayashi T."/>
            <person name="Mukai Y."/>
            <person name="Nagasaki H."/>
            <person name="Nakashima M."/>
            <person name="Nakama Y."/>
            <person name="Nakamichi Y."/>
            <person name="Nakamura M."/>
            <person name="Namiki N."/>
            <person name="Negishi M."/>
            <person name="Ohta I."/>
            <person name="Ono N."/>
            <person name="Saji S."/>
            <person name="Sakai K."/>
            <person name="Shibata M."/>
            <person name="Shimokawa T."/>
            <person name="Shomura A."/>
            <person name="Song J."/>
            <person name="Takazaki Y."/>
            <person name="Terasawa K."/>
            <person name="Tsuji K."/>
            <person name="Waki K."/>
            <person name="Yamagata H."/>
            <person name="Yamane H."/>
            <person name="Yoshiki S."/>
            <person name="Yoshihara R."/>
            <person name="Yukawa K."/>
            <person name="Zhong H."/>
            <person name="Iwama H."/>
            <person name="Endo T."/>
            <person name="Ito H."/>
            <person name="Hahn J.H."/>
            <person name="Kim H.I."/>
            <person name="Eun M.Y."/>
            <person name="Yano M."/>
            <person name="Jiang J."/>
            <person name="Gojobori T."/>
        </authorList>
    </citation>
    <scope>NUCLEOTIDE SEQUENCE</scope>
</reference>
<name>Q9FTM9_ORYSJ</name>
<dbReference type="AlphaFoldDB" id="Q9FTM9"/>
<sequence length="137" mass="14634">MLLFGIVADIAGPQTKAYLIWAFGLYFQPTSNPLTFWSSPLCTFSFSPSSLPTTSSHRSELSPAIAGYSSRPPLVKIANGKTKGPKNCTIGEVNIDSSDLCHPYPTPITEYESACAHISGDASTAQQLGGHPPMRSE</sequence>
<dbReference type="Proteomes" id="UP000000763">
    <property type="component" value="Chromosome 1"/>
</dbReference>
<dbReference type="EMBL" id="AP002863">
    <property type="protein sequence ID" value="BAB16916.1"/>
    <property type="molecule type" value="Genomic_DNA"/>
</dbReference>
<reference evidence="3" key="3">
    <citation type="journal article" date="2008" name="Nucleic Acids Res.">
        <title>The rice annotation project database (RAP-DB): 2008 update.</title>
        <authorList>
            <consortium name="The rice annotation project (RAP)"/>
        </authorList>
    </citation>
    <scope>GENOME REANNOTATION</scope>
    <source>
        <strain evidence="3">cv. Nipponbare</strain>
    </source>
</reference>
<reference evidence="3" key="2">
    <citation type="journal article" date="2005" name="Nature">
        <title>The map-based sequence of the rice genome.</title>
        <authorList>
            <consortium name="International rice genome sequencing project (IRGSP)"/>
            <person name="Matsumoto T."/>
            <person name="Wu J."/>
            <person name="Kanamori H."/>
            <person name="Katayose Y."/>
            <person name="Fujisawa M."/>
            <person name="Namiki N."/>
            <person name="Mizuno H."/>
            <person name="Yamamoto K."/>
            <person name="Antonio B.A."/>
            <person name="Baba T."/>
            <person name="Sakata K."/>
            <person name="Nagamura Y."/>
            <person name="Aoki H."/>
            <person name="Arikawa K."/>
            <person name="Arita K."/>
            <person name="Bito T."/>
            <person name="Chiden Y."/>
            <person name="Fujitsuka N."/>
            <person name="Fukunaka R."/>
            <person name="Hamada M."/>
            <person name="Harada C."/>
            <person name="Hayashi A."/>
            <person name="Hijishita S."/>
            <person name="Honda M."/>
            <person name="Hosokawa S."/>
            <person name="Ichikawa Y."/>
            <person name="Idonuma A."/>
            <person name="Iijima M."/>
            <person name="Ikeda M."/>
            <person name="Ikeno M."/>
            <person name="Ito K."/>
            <person name="Ito S."/>
            <person name="Ito T."/>
            <person name="Ito Y."/>
            <person name="Ito Y."/>
            <person name="Iwabuchi A."/>
            <person name="Kamiya K."/>
            <person name="Karasawa W."/>
            <person name="Kurita K."/>
            <person name="Katagiri S."/>
            <person name="Kikuta A."/>
            <person name="Kobayashi H."/>
            <person name="Kobayashi N."/>
            <person name="Machita K."/>
            <person name="Maehara T."/>
            <person name="Masukawa M."/>
            <person name="Mizubayashi T."/>
            <person name="Mukai Y."/>
            <person name="Nagasaki H."/>
            <person name="Nagata Y."/>
            <person name="Naito S."/>
            <person name="Nakashima M."/>
            <person name="Nakama Y."/>
            <person name="Nakamichi Y."/>
            <person name="Nakamura M."/>
            <person name="Meguro A."/>
            <person name="Negishi M."/>
            <person name="Ohta I."/>
            <person name="Ohta T."/>
            <person name="Okamoto M."/>
            <person name="Ono N."/>
            <person name="Saji S."/>
            <person name="Sakaguchi M."/>
            <person name="Sakai K."/>
            <person name="Shibata M."/>
            <person name="Shimokawa T."/>
            <person name="Song J."/>
            <person name="Takazaki Y."/>
            <person name="Terasawa K."/>
            <person name="Tsugane M."/>
            <person name="Tsuji K."/>
            <person name="Ueda S."/>
            <person name="Waki K."/>
            <person name="Yamagata H."/>
            <person name="Yamamoto M."/>
            <person name="Yamamoto S."/>
            <person name="Yamane H."/>
            <person name="Yoshiki S."/>
            <person name="Yoshihara R."/>
            <person name="Yukawa K."/>
            <person name="Zhong H."/>
            <person name="Yano M."/>
            <person name="Yuan Q."/>
            <person name="Ouyang S."/>
            <person name="Liu J."/>
            <person name="Jones K.M."/>
            <person name="Gansberger K."/>
            <person name="Moffat K."/>
            <person name="Hill J."/>
            <person name="Bera J."/>
            <person name="Fadrosh D."/>
            <person name="Jin S."/>
            <person name="Johri S."/>
            <person name="Kim M."/>
            <person name="Overton L."/>
            <person name="Reardon M."/>
            <person name="Tsitrin T."/>
            <person name="Vuong H."/>
            <person name="Weaver B."/>
            <person name="Ciecko A."/>
            <person name="Tallon L."/>
            <person name="Jackson J."/>
            <person name="Pai G."/>
            <person name="Aken S.V."/>
            <person name="Utterback T."/>
            <person name="Reidmuller S."/>
            <person name="Feldblyum T."/>
            <person name="Hsiao J."/>
            <person name="Zismann V."/>
            <person name="Iobst S."/>
            <person name="de Vazeille A.R."/>
            <person name="Buell C.R."/>
            <person name="Ying K."/>
            <person name="Li Y."/>
            <person name="Lu T."/>
            <person name="Huang Y."/>
            <person name="Zhao Q."/>
            <person name="Feng Q."/>
            <person name="Zhang L."/>
            <person name="Zhu J."/>
            <person name="Weng Q."/>
            <person name="Mu J."/>
            <person name="Lu Y."/>
            <person name="Fan D."/>
            <person name="Liu Y."/>
            <person name="Guan J."/>
            <person name="Zhang Y."/>
            <person name="Yu S."/>
            <person name="Liu X."/>
            <person name="Zhang Y."/>
            <person name="Hong G."/>
            <person name="Han B."/>
            <person name="Choisne N."/>
            <person name="Demange N."/>
            <person name="Orjeda G."/>
            <person name="Samain S."/>
            <person name="Cattolico L."/>
            <person name="Pelletier E."/>
            <person name="Couloux A."/>
            <person name="Segurens B."/>
            <person name="Wincker P."/>
            <person name="D'Hont A."/>
            <person name="Scarpelli C."/>
            <person name="Weissenbach J."/>
            <person name="Salanoubat M."/>
            <person name="Quetier F."/>
            <person name="Yu Y."/>
            <person name="Kim H.R."/>
            <person name="Rambo T."/>
            <person name="Currie J."/>
            <person name="Collura K."/>
            <person name="Luo M."/>
            <person name="Yang T."/>
            <person name="Ammiraju J.S.S."/>
            <person name="Engler F."/>
            <person name="Soderlund C."/>
            <person name="Wing R.A."/>
            <person name="Palmer L.E."/>
            <person name="de la Bastide M."/>
            <person name="Spiegel L."/>
            <person name="Nascimento L."/>
            <person name="Zutavern T."/>
            <person name="O'Shaughnessy A."/>
            <person name="Dike S."/>
            <person name="Dedhia N."/>
            <person name="Preston R."/>
            <person name="Balija V."/>
            <person name="McCombie W.R."/>
            <person name="Chow T."/>
            <person name="Chen H."/>
            <person name="Chung M."/>
            <person name="Chen C."/>
            <person name="Shaw J."/>
            <person name="Wu H."/>
            <person name="Hsiao K."/>
            <person name="Chao Y."/>
            <person name="Chu M."/>
            <person name="Cheng C."/>
            <person name="Hour A."/>
            <person name="Lee P."/>
            <person name="Lin S."/>
            <person name="Lin Y."/>
            <person name="Liou J."/>
            <person name="Liu S."/>
            <person name="Hsing Y."/>
            <person name="Raghuvanshi S."/>
            <person name="Mohanty A."/>
            <person name="Bharti A.K."/>
            <person name="Gaur A."/>
            <person name="Gupta V."/>
            <person name="Kumar D."/>
            <person name="Ravi V."/>
            <person name="Vij S."/>
            <person name="Kapur A."/>
            <person name="Khurana P."/>
            <person name="Khurana P."/>
            <person name="Khurana J.P."/>
            <person name="Tyagi A.K."/>
            <person name="Gaikwad K."/>
            <person name="Singh A."/>
            <person name="Dalal V."/>
            <person name="Srivastava S."/>
            <person name="Dixit A."/>
            <person name="Pal A.K."/>
            <person name="Ghazi I.A."/>
            <person name="Yadav M."/>
            <person name="Pandit A."/>
            <person name="Bhargava A."/>
            <person name="Sureshbabu K."/>
            <person name="Batra K."/>
            <person name="Sharma T.R."/>
            <person name="Mohapatra T."/>
            <person name="Singh N.K."/>
            <person name="Messing J."/>
            <person name="Nelson A.B."/>
            <person name="Fuks G."/>
            <person name="Kavchok S."/>
            <person name="Keizer G."/>
            <person name="Linton E."/>
            <person name="Llaca V."/>
            <person name="Song R."/>
            <person name="Tanyolac B."/>
            <person name="Young S."/>
            <person name="Ho-Il K."/>
            <person name="Hahn J.H."/>
            <person name="Sangsakoo G."/>
            <person name="Vanavichit A."/>
            <person name="de Mattos Luiz.A.T."/>
            <person name="Zimmer P.D."/>
            <person name="Malone G."/>
            <person name="Dellagostin O."/>
            <person name="de Oliveira A.C."/>
            <person name="Bevan M."/>
            <person name="Bancroft I."/>
            <person name="Minx P."/>
            <person name="Cordum H."/>
            <person name="Wilson R."/>
            <person name="Cheng Z."/>
            <person name="Jin W."/>
            <person name="Jiang J."/>
            <person name="Leong S.A."/>
            <person name="Iwama H."/>
            <person name="Gojobori T."/>
            <person name="Itoh T."/>
            <person name="Niimura Y."/>
            <person name="Fujii Y."/>
            <person name="Habara T."/>
            <person name="Sakai H."/>
            <person name="Sato Y."/>
            <person name="Wilson G."/>
            <person name="Kumar K."/>
            <person name="McCouch S."/>
            <person name="Juretic N."/>
            <person name="Hoen D."/>
            <person name="Wright S."/>
            <person name="Bruskiewich R."/>
            <person name="Bureau T."/>
            <person name="Miyao A."/>
            <person name="Hirochika H."/>
            <person name="Nishikawa T."/>
            <person name="Kadowaki K."/>
            <person name="Sugiura M."/>
            <person name="Burr B."/>
            <person name="Sasaki T."/>
        </authorList>
    </citation>
    <scope>NUCLEOTIDE SEQUENCE [LARGE SCALE GENOMIC DNA]</scope>
    <source>
        <strain evidence="3">cv. Nipponbare</strain>
    </source>
</reference>
<organism evidence="1">
    <name type="scientific">Oryza sativa subsp. japonica</name>
    <name type="common">Rice</name>
    <dbReference type="NCBI Taxonomy" id="39947"/>
    <lineage>
        <taxon>Eukaryota</taxon>
        <taxon>Viridiplantae</taxon>
        <taxon>Streptophyta</taxon>
        <taxon>Embryophyta</taxon>
        <taxon>Tracheophyta</taxon>
        <taxon>Spermatophyta</taxon>
        <taxon>Magnoliopsida</taxon>
        <taxon>Liliopsida</taxon>
        <taxon>Poales</taxon>
        <taxon>Poaceae</taxon>
        <taxon>BOP clade</taxon>
        <taxon>Oryzoideae</taxon>
        <taxon>Oryzeae</taxon>
        <taxon>Oryzinae</taxon>
        <taxon>Oryza</taxon>
        <taxon>Oryza sativa</taxon>
    </lineage>
</organism>
<dbReference type="EMBL" id="AP002845">
    <property type="protein sequence ID" value="BAB78607.1"/>
    <property type="molecule type" value="Genomic_DNA"/>
</dbReference>
<evidence type="ECO:0000313" key="1">
    <source>
        <dbReference type="EMBL" id="BAB16916.1"/>
    </source>
</evidence>
<gene>
    <name evidence="1" type="ORF">P0005A05.26</name>
    <name evidence="2" type="ORF">P0482C06.4</name>
</gene>
<evidence type="ECO:0000313" key="2">
    <source>
        <dbReference type="EMBL" id="BAB78607.1"/>
    </source>
</evidence>
<dbReference type="Proteomes" id="UP000817658">
    <property type="component" value="Chromosome 1"/>
</dbReference>
<accession>Q9FTM9</accession>
<evidence type="ECO:0000313" key="3">
    <source>
        <dbReference type="Proteomes" id="UP000000763"/>
    </source>
</evidence>
<proteinExistence type="predicted"/>